<reference evidence="2" key="1">
    <citation type="journal article" date="2020" name="Fungal Divers.">
        <title>Resolving the Mortierellaceae phylogeny through synthesis of multi-gene phylogenetics and phylogenomics.</title>
        <authorList>
            <person name="Vandepol N."/>
            <person name="Liber J."/>
            <person name="Desiro A."/>
            <person name="Na H."/>
            <person name="Kennedy M."/>
            <person name="Barry K."/>
            <person name="Grigoriev I.V."/>
            <person name="Miller A.N."/>
            <person name="O'Donnell K."/>
            <person name="Stajich J.E."/>
            <person name="Bonito G."/>
        </authorList>
    </citation>
    <scope>NUCLEOTIDE SEQUENCE</scope>
    <source>
        <strain evidence="2">NRRL 2769</strain>
    </source>
</reference>
<organism evidence="2 3">
    <name type="scientific">Entomortierella chlamydospora</name>
    <dbReference type="NCBI Taxonomy" id="101097"/>
    <lineage>
        <taxon>Eukaryota</taxon>
        <taxon>Fungi</taxon>
        <taxon>Fungi incertae sedis</taxon>
        <taxon>Mucoromycota</taxon>
        <taxon>Mortierellomycotina</taxon>
        <taxon>Mortierellomycetes</taxon>
        <taxon>Mortierellales</taxon>
        <taxon>Mortierellaceae</taxon>
        <taxon>Entomortierella</taxon>
    </lineage>
</organism>
<feature type="compositionally biased region" description="Polar residues" evidence="1">
    <location>
        <begin position="7"/>
        <end position="21"/>
    </location>
</feature>
<proteinExistence type="predicted"/>
<evidence type="ECO:0000313" key="2">
    <source>
        <dbReference type="EMBL" id="KAG0009487.1"/>
    </source>
</evidence>
<evidence type="ECO:0000313" key="3">
    <source>
        <dbReference type="Proteomes" id="UP000703661"/>
    </source>
</evidence>
<feature type="region of interest" description="Disordered" evidence="1">
    <location>
        <begin position="1"/>
        <end position="32"/>
    </location>
</feature>
<comment type="caution">
    <text evidence="2">The sequence shown here is derived from an EMBL/GenBank/DDBJ whole genome shotgun (WGS) entry which is preliminary data.</text>
</comment>
<dbReference type="EMBL" id="JAAAID010001574">
    <property type="protein sequence ID" value="KAG0009487.1"/>
    <property type="molecule type" value="Genomic_DNA"/>
</dbReference>
<evidence type="ECO:0000256" key="1">
    <source>
        <dbReference type="SAM" id="MobiDB-lite"/>
    </source>
</evidence>
<dbReference type="Proteomes" id="UP000703661">
    <property type="component" value="Unassembled WGS sequence"/>
</dbReference>
<name>A0A9P6MPZ2_9FUNG</name>
<gene>
    <name evidence="2" type="ORF">BGZ80_002344</name>
</gene>
<dbReference type="AlphaFoldDB" id="A0A9P6MPZ2"/>
<protein>
    <submittedName>
        <fullName evidence="2">Uncharacterized protein</fullName>
    </submittedName>
</protein>
<accession>A0A9P6MPZ2</accession>
<sequence>MLKDTPQYYSSSHTTMQQNLDSNDKKPEGNNGKWACDYMDEEYIRAKLPFASTLKYLNLGETIDPVKSQVKFVNRLLKSFSLPGGVGVNV</sequence>
<keyword evidence="3" id="KW-1185">Reference proteome</keyword>